<evidence type="ECO:0000256" key="6">
    <source>
        <dbReference type="ARBA" id="ARBA00022777"/>
    </source>
</evidence>
<dbReference type="Gene3D" id="3.90.1200.10">
    <property type="match status" value="1"/>
</dbReference>
<evidence type="ECO:0000256" key="5">
    <source>
        <dbReference type="ARBA" id="ARBA00022741"/>
    </source>
</evidence>
<evidence type="ECO:0000313" key="10">
    <source>
        <dbReference type="Proteomes" id="UP000248326"/>
    </source>
</evidence>
<keyword evidence="7" id="KW-0067">ATP-binding</keyword>
<gene>
    <name evidence="9" type="ORF">DES52_11484</name>
</gene>
<evidence type="ECO:0000256" key="2">
    <source>
        <dbReference type="ARBA" id="ARBA00011738"/>
    </source>
</evidence>
<accession>A0A318SIY4</accession>
<keyword evidence="6 9" id="KW-0418">Kinase</keyword>
<dbReference type="RefSeq" id="WP_110887910.1">
    <property type="nucleotide sequence ID" value="NZ_QJSX01000014.1"/>
</dbReference>
<dbReference type="GO" id="GO:0009086">
    <property type="term" value="P:methionine biosynthetic process"/>
    <property type="evidence" value="ECO:0007669"/>
    <property type="project" value="InterPro"/>
</dbReference>
<keyword evidence="10" id="KW-1185">Reference proteome</keyword>
<evidence type="ECO:0000256" key="3">
    <source>
        <dbReference type="ARBA" id="ARBA00012128"/>
    </source>
</evidence>
<dbReference type="Gene3D" id="3.30.200.20">
    <property type="entry name" value="Phosphorylase Kinase, domain 1"/>
    <property type="match status" value="1"/>
</dbReference>
<dbReference type="Proteomes" id="UP000248326">
    <property type="component" value="Unassembled WGS sequence"/>
</dbReference>
<comment type="subunit">
    <text evidence="2">Homodimer.</text>
</comment>
<proteinExistence type="inferred from homology"/>
<keyword evidence="5" id="KW-0547">Nucleotide-binding</keyword>
<dbReference type="AlphaFoldDB" id="A0A318SIY4"/>
<dbReference type="EC" id="2.7.1.100" evidence="3"/>
<evidence type="ECO:0000256" key="1">
    <source>
        <dbReference type="ARBA" id="ARBA00010165"/>
    </source>
</evidence>
<keyword evidence="4" id="KW-0808">Transferase</keyword>
<dbReference type="EMBL" id="QJSX01000014">
    <property type="protein sequence ID" value="PYE51883.1"/>
    <property type="molecule type" value="Genomic_DNA"/>
</dbReference>
<evidence type="ECO:0000256" key="7">
    <source>
        <dbReference type="ARBA" id="ARBA00022840"/>
    </source>
</evidence>
<reference evidence="9 10" key="1">
    <citation type="submission" date="2018-06" db="EMBL/GenBank/DDBJ databases">
        <title>Genomic Encyclopedia of Type Strains, Phase IV (KMG-IV): sequencing the most valuable type-strain genomes for metagenomic binning, comparative biology and taxonomic classification.</title>
        <authorList>
            <person name="Goeker M."/>
        </authorList>
    </citation>
    <scope>NUCLEOTIDE SEQUENCE [LARGE SCALE GENOMIC DNA]</scope>
    <source>
        <strain evidence="9 10">DSM 18048</strain>
    </source>
</reference>
<dbReference type="NCBIfam" id="TIGR01767">
    <property type="entry name" value="MTRK"/>
    <property type="match status" value="1"/>
</dbReference>
<dbReference type="GO" id="GO:0046522">
    <property type="term" value="F:S-methyl-5-thioribose kinase activity"/>
    <property type="evidence" value="ECO:0007669"/>
    <property type="project" value="UniProtKB-EC"/>
</dbReference>
<dbReference type="SUPFAM" id="SSF56112">
    <property type="entry name" value="Protein kinase-like (PK-like)"/>
    <property type="match status" value="1"/>
</dbReference>
<dbReference type="InterPro" id="IPR011009">
    <property type="entry name" value="Kinase-like_dom_sf"/>
</dbReference>
<evidence type="ECO:0000259" key="8">
    <source>
        <dbReference type="Pfam" id="PF01636"/>
    </source>
</evidence>
<feature type="domain" description="Aminoglycoside phosphotransferase" evidence="8">
    <location>
        <begin position="40"/>
        <end position="276"/>
    </location>
</feature>
<comment type="caution">
    <text evidence="9">The sequence shown here is derived from an EMBL/GenBank/DDBJ whole genome shotgun (WGS) entry which is preliminary data.</text>
</comment>
<name>A0A318SIY4_9DEIO</name>
<dbReference type="GO" id="GO:0005524">
    <property type="term" value="F:ATP binding"/>
    <property type="evidence" value="ECO:0007669"/>
    <property type="project" value="UniProtKB-KW"/>
</dbReference>
<organism evidence="9 10">
    <name type="scientific">Deinococcus yavapaiensis KR-236</name>
    <dbReference type="NCBI Taxonomy" id="694435"/>
    <lineage>
        <taxon>Bacteria</taxon>
        <taxon>Thermotogati</taxon>
        <taxon>Deinococcota</taxon>
        <taxon>Deinococci</taxon>
        <taxon>Deinococcales</taxon>
        <taxon>Deinococcaceae</taxon>
        <taxon>Deinococcus</taxon>
    </lineage>
</organism>
<dbReference type="InterPro" id="IPR002575">
    <property type="entry name" value="Aminoglycoside_PTrfase"/>
</dbReference>
<dbReference type="OrthoDB" id="9777791at2"/>
<dbReference type="InterPro" id="IPR009212">
    <property type="entry name" value="Methylthioribose_kinase"/>
</dbReference>
<dbReference type="PIRSF" id="PIRSF031134">
    <property type="entry name" value="MTRK"/>
    <property type="match status" value="1"/>
</dbReference>
<dbReference type="Pfam" id="PF01636">
    <property type="entry name" value="APH"/>
    <property type="match status" value="1"/>
</dbReference>
<dbReference type="PANTHER" id="PTHR34273:SF2">
    <property type="entry name" value="METHYLTHIORIBOSE KINASE"/>
    <property type="match status" value="1"/>
</dbReference>
<dbReference type="PANTHER" id="PTHR34273">
    <property type="entry name" value="METHYLTHIORIBOSE KINASE"/>
    <property type="match status" value="1"/>
</dbReference>
<evidence type="ECO:0000313" key="9">
    <source>
        <dbReference type="EMBL" id="PYE51883.1"/>
    </source>
</evidence>
<sequence>MTDAVSFGAYRPLSLDSVVAYLRSRSESADLLDLTADLSVREVGDGNLNLVFQVAERDRPSRSLLVKQALPYVRVAGEGWPLSTRRAHYEARSLRRFFESAPDFVPRPFWHDDVMALSVMENLREHRVVRGLLNERRVLPGLGEAMGRFLAATLFDTSDFALPSDEKRRLVGDFDNPELCRITEDLVFTEPFSEAAERNRFNDLVANDVRDLQGDESLRAHAARLKLTFLTSAQALLHGDLHTGSVMSLGDDHRVIDSEFAFVGPMGFDLGLFLANLLLSACAHEVRTEHRAARAEFRSYLLQEGRSMWSTFEADFRERLAKAESPSWNSPAFQDAFLQGVLRDTVGFAGCEMIRRTVGFAHVSDLDGIENPEARAVAERLALTLGRTLMLEAQGVSTFDDALRLMRW</sequence>
<evidence type="ECO:0000256" key="4">
    <source>
        <dbReference type="ARBA" id="ARBA00022679"/>
    </source>
</evidence>
<protein>
    <recommendedName>
        <fullName evidence="3">S-methyl-5-thioribose kinase</fullName>
        <ecNumber evidence="3">2.7.1.100</ecNumber>
    </recommendedName>
</protein>
<comment type="similarity">
    <text evidence="1">Belongs to the methylthioribose kinase family.</text>
</comment>